<dbReference type="EMBL" id="JAGHQL010000037">
    <property type="protein sequence ID" value="KAH0543209.1"/>
    <property type="molecule type" value="Genomic_DNA"/>
</dbReference>
<gene>
    <name evidence="1" type="ORF">FGG08_002470</name>
</gene>
<dbReference type="OrthoDB" id="3647at2759"/>
<dbReference type="Proteomes" id="UP000698800">
    <property type="component" value="Unassembled WGS sequence"/>
</dbReference>
<sequence length="95" mass="10906">MADFSEVNRKHFDERASSYDNKAWQQKTFDRLSQEILDRKDWIGVDWIEDPDDGDTKEEAPHEGAVRRTIRVLDFACGTGVPHVSTKGQAEVKLD</sequence>
<name>A0A9P8IF46_9PEZI</name>
<comment type="caution">
    <text evidence="1">The sequence shown here is derived from an EMBL/GenBank/DDBJ whole genome shotgun (WGS) entry which is preliminary data.</text>
</comment>
<dbReference type="AlphaFoldDB" id="A0A9P8IF46"/>
<proteinExistence type="predicted"/>
<evidence type="ECO:0000313" key="2">
    <source>
        <dbReference type="Proteomes" id="UP000698800"/>
    </source>
</evidence>
<protein>
    <submittedName>
        <fullName evidence="1">Uncharacterized protein</fullName>
    </submittedName>
</protein>
<organism evidence="1 2">
    <name type="scientific">Glutinoglossum americanum</name>
    <dbReference type="NCBI Taxonomy" id="1670608"/>
    <lineage>
        <taxon>Eukaryota</taxon>
        <taxon>Fungi</taxon>
        <taxon>Dikarya</taxon>
        <taxon>Ascomycota</taxon>
        <taxon>Pezizomycotina</taxon>
        <taxon>Geoglossomycetes</taxon>
        <taxon>Geoglossales</taxon>
        <taxon>Geoglossaceae</taxon>
        <taxon>Glutinoglossum</taxon>
    </lineage>
</organism>
<accession>A0A9P8IF46</accession>
<keyword evidence="2" id="KW-1185">Reference proteome</keyword>
<reference evidence="1" key="1">
    <citation type="submission" date="2021-03" db="EMBL/GenBank/DDBJ databases">
        <title>Comparative genomics and phylogenomic investigation of the class Geoglossomycetes provide insights into ecological specialization and systematics.</title>
        <authorList>
            <person name="Melie T."/>
            <person name="Pirro S."/>
            <person name="Miller A.N."/>
            <person name="Quandt A."/>
        </authorList>
    </citation>
    <scope>NUCLEOTIDE SEQUENCE</scope>
    <source>
        <strain evidence="1">GBOQ0MN5Z8</strain>
    </source>
</reference>
<evidence type="ECO:0000313" key="1">
    <source>
        <dbReference type="EMBL" id="KAH0543209.1"/>
    </source>
</evidence>